<proteinExistence type="inferred from homology"/>
<dbReference type="PANTHER" id="PTHR46847:SF1">
    <property type="entry name" value="D-ALLOSE-BINDING PERIPLASMIC PROTEIN-RELATED"/>
    <property type="match status" value="1"/>
</dbReference>
<dbReference type="InterPro" id="IPR028082">
    <property type="entry name" value="Peripla_BP_I"/>
</dbReference>
<accession>A0ABQ6AUI4</accession>
<evidence type="ECO:0000256" key="1">
    <source>
        <dbReference type="ARBA" id="ARBA00004196"/>
    </source>
</evidence>
<dbReference type="SUPFAM" id="SSF53822">
    <property type="entry name" value="Periplasmic binding protein-like I"/>
    <property type="match status" value="1"/>
</dbReference>
<evidence type="ECO:0000259" key="5">
    <source>
        <dbReference type="Pfam" id="PF13407"/>
    </source>
</evidence>
<comment type="caution">
    <text evidence="6">The sequence shown here is derived from an EMBL/GenBank/DDBJ whole genome shotgun (WGS) entry which is preliminary data.</text>
</comment>
<evidence type="ECO:0000313" key="7">
    <source>
        <dbReference type="Proteomes" id="UP001156905"/>
    </source>
</evidence>
<evidence type="ECO:0000256" key="2">
    <source>
        <dbReference type="ARBA" id="ARBA00007639"/>
    </source>
</evidence>
<dbReference type="Pfam" id="PF13407">
    <property type="entry name" value="Peripla_BP_4"/>
    <property type="match status" value="1"/>
</dbReference>
<keyword evidence="3 4" id="KW-0732">Signal</keyword>
<evidence type="ECO:0000256" key="3">
    <source>
        <dbReference type="ARBA" id="ARBA00022729"/>
    </source>
</evidence>
<protein>
    <submittedName>
        <fullName evidence="6">ABC transporter substrate-binding protein</fullName>
    </submittedName>
</protein>
<gene>
    <name evidence="6" type="primary">rbsB</name>
    <name evidence="6" type="ORF">GCM10007857_26100</name>
</gene>
<comment type="subcellular location">
    <subcellularLocation>
        <location evidence="1">Cell envelope</location>
    </subcellularLocation>
</comment>
<dbReference type="EMBL" id="BSOW01000008">
    <property type="protein sequence ID" value="GLR85899.1"/>
    <property type="molecule type" value="Genomic_DNA"/>
</dbReference>
<dbReference type="InterPro" id="IPR025997">
    <property type="entry name" value="SBP_2_dom"/>
</dbReference>
<sequence>MNTTLKFSLVSTVLAATLAVGATNVAAADSTMKLGLSMPTLNTPFFTVLVDAATNEAKAAGGSVVQTTNANRDASQQVTDFRNLINAGANTILAGVVDRAAIKPALDFAKSKNVPVVIVDDEPSAGDAYAVVRADNVGMGARAAEALAGAITAKSGQVLNITGALTTTNGRNRKDGFNQEFKKKVAGVEVIEQTANWEGPASANVALTVLSGNPNIIGIYLATDTLYYDPVAAALKSRGRLVPIGQPGHIPVVAIDGGSGALKAIREGYLDATISQPVTDYAKCGVRYLAAALKGEAMKAGPTDHNSTVVKDGAYYVDELPSPIVTKQNVDDPNLWGNGR</sequence>
<keyword evidence="7" id="KW-1185">Reference proteome</keyword>
<feature type="signal peptide" evidence="4">
    <location>
        <begin position="1"/>
        <end position="27"/>
    </location>
</feature>
<organism evidence="6 7">
    <name type="scientific">Bradyrhizobium iriomotense</name>
    <dbReference type="NCBI Taxonomy" id="441950"/>
    <lineage>
        <taxon>Bacteria</taxon>
        <taxon>Pseudomonadati</taxon>
        <taxon>Pseudomonadota</taxon>
        <taxon>Alphaproteobacteria</taxon>
        <taxon>Hyphomicrobiales</taxon>
        <taxon>Nitrobacteraceae</taxon>
        <taxon>Bradyrhizobium</taxon>
    </lineage>
</organism>
<dbReference type="PANTHER" id="PTHR46847">
    <property type="entry name" value="D-ALLOSE-BINDING PERIPLASMIC PROTEIN-RELATED"/>
    <property type="match status" value="1"/>
</dbReference>
<feature type="chain" id="PRO_5046809471" evidence="4">
    <location>
        <begin position="28"/>
        <end position="340"/>
    </location>
</feature>
<dbReference type="Proteomes" id="UP001156905">
    <property type="component" value="Unassembled WGS sequence"/>
</dbReference>
<evidence type="ECO:0000256" key="4">
    <source>
        <dbReference type="SAM" id="SignalP"/>
    </source>
</evidence>
<dbReference type="CDD" id="cd01536">
    <property type="entry name" value="PBP1_ABC_sugar_binding-like"/>
    <property type="match status" value="1"/>
</dbReference>
<feature type="domain" description="Periplasmic binding protein" evidence="5">
    <location>
        <begin position="35"/>
        <end position="296"/>
    </location>
</feature>
<reference evidence="7" key="1">
    <citation type="journal article" date="2019" name="Int. J. Syst. Evol. Microbiol.">
        <title>The Global Catalogue of Microorganisms (GCM) 10K type strain sequencing project: providing services to taxonomists for standard genome sequencing and annotation.</title>
        <authorList>
            <consortium name="The Broad Institute Genomics Platform"/>
            <consortium name="The Broad Institute Genome Sequencing Center for Infectious Disease"/>
            <person name="Wu L."/>
            <person name="Ma J."/>
        </authorList>
    </citation>
    <scope>NUCLEOTIDE SEQUENCE [LARGE SCALE GENOMIC DNA]</scope>
    <source>
        <strain evidence="7">NBRC 102520</strain>
    </source>
</reference>
<dbReference type="Gene3D" id="3.40.50.2300">
    <property type="match status" value="2"/>
</dbReference>
<evidence type="ECO:0000313" key="6">
    <source>
        <dbReference type="EMBL" id="GLR85899.1"/>
    </source>
</evidence>
<comment type="similarity">
    <text evidence="2">Belongs to the bacterial solute-binding protein 2 family.</text>
</comment>
<name>A0ABQ6AUI4_9BRAD</name>